<dbReference type="OrthoDB" id="3785457at2759"/>
<proteinExistence type="predicted"/>
<keyword evidence="2" id="KW-1185">Reference proteome</keyword>
<name>A0A6A6QW38_9PEZI</name>
<dbReference type="EMBL" id="MU004188">
    <property type="protein sequence ID" value="KAF2496426.1"/>
    <property type="molecule type" value="Genomic_DNA"/>
</dbReference>
<evidence type="ECO:0000313" key="2">
    <source>
        <dbReference type="Proteomes" id="UP000799750"/>
    </source>
</evidence>
<sequence>MQPDAFLVHMASQLKPLLTLIKDDSLRSFSWDMGTRMPKSILSHISTKQASITSFSMTAAVHQWPDQGEASPYEAFRLAQLRKISWIADGNSHLFALRRLLSSSSGHLQEIVIDGKNFDPLQPFSTVSHNDDLAYKIPQETQGEREVLFPSLKKLSLSRVYLGNVRVPALPWLPPRWVAPVASLDEGDRADTVLAFNYFQLRSLKLEKCLRVDHLLSVLSGSSMSMELTSFELIVDSRVIPRHDHYRLGTCVEAFLESFEGLKNLYLDYSRLPNFFQAISRHKATLEKLVYQQREQYDNQFLWKKELSMLDLKCLGVGLKPSDLLPCLIQLVLGPKISEHTIYRPSVQLLHIRDGVQLTCKFKGPKRLEAEFPRALPEIYNFARWAFGPAGLPNLEILAYGDFAHQGRQPNILLCKSQLESDGETPYRQLTKKDVRLWEVVRENSDFLETCPETSLMY</sequence>
<gene>
    <name evidence="1" type="ORF">BU16DRAFT_377596</name>
</gene>
<organism evidence="1 2">
    <name type="scientific">Lophium mytilinum</name>
    <dbReference type="NCBI Taxonomy" id="390894"/>
    <lineage>
        <taxon>Eukaryota</taxon>
        <taxon>Fungi</taxon>
        <taxon>Dikarya</taxon>
        <taxon>Ascomycota</taxon>
        <taxon>Pezizomycotina</taxon>
        <taxon>Dothideomycetes</taxon>
        <taxon>Pleosporomycetidae</taxon>
        <taxon>Mytilinidiales</taxon>
        <taxon>Mytilinidiaceae</taxon>
        <taxon>Lophium</taxon>
    </lineage>
</organism>
<accession>A0A6A6QW38</accession>
<evidence type="ECO:0000313" key="1">
    <source>
        <dbReference type="EMBL" id="KAF2496426.1"/>
    </source>
</evidence>
<dbReference type="SUPFAM" id="SSF52047">
    <property type="entry name" value="RNI-like"/>
    <property type="match status" value="1"/>
</dbReference>
<dbReference type="Proteomes" id="UP000799750">
    <property type="component" value="Unassembled WGS sequence"/>
</dbReference>
<reference evidence="1" key="1">
    <citation type="journal article" date="2020" name="Stud. Mycol.">
        <title>101 Dothideomycetes genomes: a test case for predicting lifestyles and emergence of pathogens.</title>
        <authorList>
            <person name="Haridas S."/>
            <person name="Albert R."/>
            <person name="Binder M."/>
            <person name="Bloem J."/>
            <person name="Labutti K."/>
            <person name="Salamov A."/>
            <person name="Andreopoulos B."/>
            <person name="Baker S."/>
            <person name="Barry K."/>
            <person name="Bills G."/>
            <person name="Bluhm B."/>
            <person name="Cannon C."/>
            <person name="Castanera R."/>
            <person name="Culley D."/>
            <person name="Daum C."/>
            <person name="Ezra D."/>
            <person name="Gonzalez J."/>
            <person name="Henrissat B."/>
            <person name="Kuo A."/>
            <person name="Liang C."/>
            <person name="Lipzen A."/>
            <person name="Lutzoni F."/>
            <person name="Magnuson J."/>
            <person name="Mondo S."/>
            <person name="Nolan M."/>
            <person name="Ohm R."/>
            <person name="Pangilinan J."/>
            <person name="Park H.-J."/>
            <person name="Ramirez L."/>
            <person name="Alfaro M."/>
            <person name="Sun H."/>
            <person name="Tritt A."/>
            <person name="Yoshinaga Y."/>
            <person name="Zwiers L.-H."/>
            <person name="Turgeon B."/>
            <person name="Goodwin S."/>
            <person name="Spatafora J."/>
            <person name="Crous P."/>
            <person name="Grigoriev I."/>
        </authorList>
    </citation>
    <scope>NUCLEOTIDE SEQUENCE</scope>
    <source>
        <strain evidence="1">CBS 269.34</strain>
    </source>
</reference>
<evidence type="ECO:0008006" key="3">
    <source>
        <dbReference type="Google" id="ProtNLM"/>
    </source>
</evidence>
<dbReference type="AlphaFoldDB" id="A0A6A6QW38"/>
<protein>
    <recommendedName>
        <fullName evidence="3">F-box domain-containing protein</fullName>
    </recommendedName>
</protein>